<evidence type="ECO:0000313" key="1">
    <source>
        <dbReference type="EMBL" id="KYQ55366.1"/>
    </source>
</evidence>
<name>A0A151X4M3_9HYME</name>
<keyword evidence="2" id="KW-1185">Reference proteome</keyword>
<dbReference type="AlphaFoldDB" id="A0A151X4M3"/>
<accession>A0A151X4M3</accession>
<dbReference type="EMBL" id="KQ982543">
    <property type="protein sequence ID" value="KYQ55366.1"/>
    <property type="molecule type" value="Genomic_DNA"/>
</dbReference>
<organism evidence="1 2">
    <name type="scientific">Mycetomoellerius zeteki</name>
    <dbReference type="NCBI Taxonomy" id="64791"/>
    <lineage>
        <taxon>Eukaryota</taxon>
        <taxon>Metazoa</taxon>
        <taxon>Ecdysozoa</taxon>
        <taxon>Arthropoda</taxon>
        <taxon>Hexapoda</taxon>
        <taxon>Insecta</taxon>
        <taxon>Pterygota</taxon>
        <taxon>Neoptera</taxon>
        <taxon>Endopterygota</taxon>
        <taxon>Hymenoptera</taxon>
        <taxon>Apocrita</taxon>
        <taxon>Aculeata</taxon>
        <taxon>Formicoidea</taxon>
        <taxon>Formicidae</taxon>
        <taxon>Myrmicinae</taxon>
        <taxon>Mycetomoellerius</taxon>
    </lineage>
</organism>
<gene>
    <name evidence="1" type="ORF">ALC60_05735</name>
</gene>
<reference evidence="1 2" key="1">
    <citation type="submission" date="2015-09" db="EMBL/GenBank/DDBJ databases">
        <title>Trachymyrmex zeteki WGS genome.</title>
        <authorList>
            <person name="Nygaard S."/>
            <person name="Hu H."/>
            <person name="Boomsma J."/>
            <person name="Zhang G."/>
        </authorList>
    </citation>
    <scope>NUCLEOTIDE SEQUENCE [LARGE SCALE GENOMIC DNA]</scope>
    <source>
        <strain evidence="1">Tzet28-1</strain>
        <tissue evidence="1">Whole body</tissue>
    </source>
</reference>
<protein>
    <submittedName>
        <fullName evidence="1">Uncharacterized protein</fullName>
    </submittedName>
</protein>
<sequence>GRFVPLDLLSRSRSRSRRRRQCIVIVVEREAERREKEREGERERRPLGDRSYLGDVGEGVVELVVGRLEDRCFRRHRELEVGLGAIASHILGATRLIPTAAILNASRAHRSEARYFRRTHVRPHLKFERKPRHHEFLLDPD</sequence>
<proteinExistence type="predicted"/>
<dbReference type="Proteomes" id="UP000075809">
    <property type="component" value="Unassembled WGS sequence"/>
</dbReference>
<feature type="non-terminal residue" evidence="1">
    <location>
        <position position="1"/>
    </location>
</feature>
<evidence type="ECO:0000313" key="2">
    <source>
        <dbReference type="Proteomes" id="UP000075809"/>
    </source>
</evidence>